<feature type="disulfide bond" evidence="12">
    <location>
        <begin position="903"/>
        <end position="912"/>
    </location>
</feature>
<dbReference type="SMART" id="SM00136">
    <property type="entry name" value="LamNT"/>
    <property type="match status" value="1"/>
</dbReference>
<evidence type="ECO:0000256" key="4">
    <source>
        <dbReference type="ARBA" id="ARBA00022729"/>
    </source>
</evidence>
<dbReference type="PROSITE" id="PS01248">
    <property type="entry name" value="EGF_LAM_1"/>
    <property type="match status" value="5"/>
</dbReference>
<feature type="disulfide bond" evidence="12">
    <location>
        <begin position="812"/>
        <end position="829"/>
    </location>
</feature>
<feature type="domain" description="Laminin EGF-like" evidence="15">
    <location>
        <begin position="399"/>
        <end position="450"/>
    </location>
</feature>
<dbReference type="PRINTS" id="PR00011">
    <property type="entry name" value="EGFLAMININ"/>
</dbReference>
<dbReference type="InterPro" id="IPR008211">
    <property type="entry name" value="Laminin_N"/>
</dbReference>
<keyword evidence="5" id="KW-0677">Repeat</keyword>
<dbReference type="PROSITE" id="PS51116">
    <property type="entry name" value="LAMININ_IVB"/>
    <property type="match status" value="1"/>
</dbReference>
<feature type="domain" description="Laminin EGF-like" evidence="15">
    <location>
        <begin position="882"/>
        <end position="927"/>
    </location>
</feature>
<evidence type="ECO:0000259" key="15">
    <source>
        <dbReference type="PROSITE" id="PS50027"/>
    </source>
</evidence>
<sequence>MKKMVIFLAVFFPAVHFHSLSDLQDQCPSAPCEPPLGDLMVGRQAQLKASSTCGLKGPEQYCTTGHLQEARNCFLCDSQLPYSYHSNRNSHWIENIIMSSDPDKNMSWWQSQNGVHQVSIQLDLETVFQFSHLVLTFKSFRPAAMVVERSKDFGQTWKIFRFFADDCALHFPSVLRGPASSIADIICDSRFSGPEPSTGGEVVLQALDPMFEIADPHAAIIQDLISMTNIRLNFTRLLTLKDTLPARRQRSPVDNYYYALFNMVIRGSCFCNGHATQCMPIYREQGNVVTQSGKVHGRCVCHHNTAGHNCERCQEFHHDTPWSPGGETSARVCRKCNCHGHSEACHFDAARYQLTGGVSGGVCDNCQHYRTGAQCERCQTYMYQDPEKTMDDPRSCIPCDCDPDGSHGGGLCDALTGQCFCKENVEGWRCDRCKQGFFGLRRENPSGCYECHCHTLGSVASCDPLTGNCKCDSLAYGPHCDRCVTGFWGLGNSTIRCSPCDCDIGGAHNTRCSSENGQCHCLPNMIGRTCSEPAHGHFLPPLNYFLYEAELAAPLPEIRLSPSMPTSSSVQSPKVLPPCEQYFKERGFDFSFSSGQIVLVQRAHQLRSPHKRQLQNIIPLVPGYASQIIPGQKSSDQKVKSTGLGLVRVLEGTGLTFTVDNLPSSMKYHLVIHYEQETLSDWLATISIRMLLPGDKGCSKDSIERMLLNLPDTSRAGILDSPVCLNAGALYLVEVLFYSQPTTEGLHILVDSMGLIPSVESIQDCSQKTLQPFHCTGLAISPDSQESLPEVCERLIKSLSARIHYGATACECNLTGSLGPACSKLGGFCECKPNVIGRCCDTCAPLTFGFGSEGCERKDTMDTNPSYTDRGTLHPPFFILGCECDPRGSSSKWCDQVEGQCMCYSGVVGRRCDHCKAGFWGFPYCRPCECGGRSETCHGETGACVNCREHTTGGHCDRCAEGYYGNPISRQPCQPCLCPGTLRSGHFFATSCQQDSQSLGVSCDCLVGHTGSRCEICLPGFFGDLTAPGFSHCRPCLCNSNTSPDDLYPCDRKTGECLHCLHNTSGPQCQACKPGYYGNALTQDCKECSCYRKGTVVSQCPAHGPCFCNPRTGQCPCRRGTEGDLCDRCEDGYWDLDGWGGCQPCSCHPEHSMSNKCDKVTGQCHCHPEFGGQQCNMCGENYFGSPELQCFPCDCHLEGTERPSCDPETGECICGSGISGILCDECSPGYDATFPACKICHSCASLWAEEITDVQKAARRMKTFIPQPNGTLQQTISSQQQRILDGYFTVGSLVKIMLMFLPRLQKLDKLCVQIRMLKDSIDTNTILIDPSALLFIEIHGTKQQSKNLLNNLKDNLIKGKDEERDVKKELLLQILKHHKSFMLNEEGLRNFSTTLENSMDTRHEVLRKLSRCSRIGALAKLEQKVKDLSVVTFNHKASKRPCLKNCSVDGAAPCVLLLGGPDCDGGVSISHIALSTLEKAKDQLIGFQAKLQRAEKKIYNALKLAQTIKDHAKTLQTQLISNAVTLQRKKTHTRDLFQRAKLLITDNTVSPDDIKEMATDVLSIHLSLSPDEIWSVINVSNNLTSKSGKVQYNLTDLKNQAAVGQGLLHKVQYSRQQTAGMDIKNINIDIFKVHRSNSRTSENLTKATGDQNNADSHMKDVESKLDSIKSKLEKAPDLSTEIKNVKDKTEQTNFLVTEATDAAEDGFNDIVDAQGTFRLVMKLFWAFKKETSALKLAANTPHQLTKIAKGAKDFEKEVEDKFKQTQDVEQRIKWLLNRKKQKELELFQLLKIVYSLRQEILSRVVSYSTCSS</sequence>
<evidence type="ECO:0000259" key="17">
    <source>
        <dbReference type="PROSITE" id="PS51117"/>
    </source>
</evidence>
<dbReference type="FunFam" id="2.10.25.10:FF:000011">
    <property type="entry name" value="Cadherin EGF LAG seven-pass G-type receptor"/>
    <property type="match status" value="1"/>
</dbReference>
<dbReference type="CDD" id="cd22301">
    <property type="entry name" value="cc_LAMB4_C"/>
    <property type="match status" value="1"/>
</dbReference>
<evidence type="ECO:0000256" key="2">
    <source>
        <dbReference type="ARBA" id="ARBA00022525"/>
    </source>
</evidence>
<dbReference type="Pfam" id="PF00053">
    <property type="entry name" value="EGF_laminin"/>
    <property type="match status" value="12"/>
</dbReference>
<feature type="disulfide bond" evidence="12">
    <location>
        <begin position="1117"/>
        <end position="1126"/>
    </location>
</feature>
<feature type="domain" description="Laminin N-terminal" evidence="17">
    <location>
        <begin position="28"/>
        <end position="268"/>
    </location>
</feature>
<keyword evidence="3" id="KW-0272">Extracellular matrix</keyword>
<dbReference type="InterPro" id="IPR000742">
    <property type="entry name" value="EGF"/>
</dbReference>
<keyword evidence="2" id="KW-0964">Secreted</keyword>
<dbReference type="FunFam" id="2.60.120.260:FF:000010">
    <property type="entry name" value="Laminin subunit beta 1"/>
    <property type="match status" value="1"/>
</dbReference>
<feature type="signal peptide" evidence="14">
    <location>
        <begin position="1"/>
        <end position="17"/>
    </location>
</feature>
<reference evidence="18" key="1">
    <citation type="journal article" name="BMC Genomics">
        <title>Long-read sequencing and de novo genome assembly of marine medaka (Oryzias melastigma).</title>
        <authorList>
            <person name="Liang P."/>
            <person name="Saqib H.S.A."/>
            <person name="Ni X."/>
            <person name="Shen Y."/>
        </authorList>
    </citation>
    <scope>NUCLEOTIDE SEQUENCE</scope>
    <source>
        <strain evidence="18">Bigg-433</strain>
    </source>
</reference>
<feature type="disulfide bond" evidence="12">
    <location>
        <begin position="959"/>
        <end position="973"/>
    </location>
</feature>
<name>A0A834BYJ6_ORYME</name>
<dbReference type="SMART" id="SM00180">
    <property type="entry name" value="EGF_Lam"/>
    <property type="match status" value="13"/>
</dbReference>
<evidence type="ECO:0000256" key="13">
    <source>
        <dbReference type="SAM" id="Coils"/>
    </source>
</evidence>
<evidence type="ECO:0000313" key="18">
    <source>
        <dbReference type="EMBL" id="KAF6722158.1"/>
    </source>
</evidence>
<dbReference type="InterPro" id="IPR056860">
    <property type="entry name" value="LAMB4_dom"/>
</dbReference>
<organism evidence="18 19">
    <name type="scientific">Oryzias melastigma</name>
    <name type="common">Marine medaka</name>
    <dbReference type="NCBI Taxonomy" id="30732"/>
    <lineage>
        <taxon>Eukaryota</taxon>
        <taxon>Metazoa</taxon>
        <taxon>Chordata</taxon>
        <taxon>Craniata</taxon>
        <taxon>Vertebrata</taxon>
        <taxon>Euteleostomi</taxon>
        <taxon>Actinopterygii</taxon>
        <taxon>Neopterygii</taxon>
        <taxon>Teleostei</taxon>
        <taxon>Neoteleostei</taxon>
        <taxon>Acanthomorphata</taxon>
        <taxon>Ovalentaria</taxon>
        <taxon>Atherinomorphae</taxon>
        <taxon>Beloniformes</taxon>
        <taxon>Adrianichthyidae</taxon>
        <taxon>Oryziinae</taxon>
        <taxon>Oryzias</taxon>
    </lineage>
</organism>
<feature type="domain" description="Laminin EGF-like" evidence="15">
    <location>
        <begin position="1088"/>
        <end position="1144"/>
    </location>
</feature>
<evidence type="ECO:0000259" key="16">
    <source>
        <dbReference type="PROSITE" id="PS51116"/>
    </source>
</evidence>
<feature type="domain" description="Laminin EGF-like" evidence="15">
    <location>
        <begin position="810"/>
        <end position="857"/>
    </location>
</feature>
<feature type="coiled-coil region" evidence="13">
    <location>
        <begin position="1342"/>
        <end position="1369"/>
    </location>
</feature>
<feature type="disulfide bond" evidence="12">
    <location>
        <begin position="1060"/>
        <end position="1069"/>
    </location>
</feature>
<evidence type="ECO:0000256" key="1">
    <source>
        <dbReference type="ARBA" id="ARBA00004302"/>
    </source>
</evidence>
<feature type="domain" description="Laminin IV type B" evidence="16">
    <location>
        <begin position="539"/>
        <end position="804"/>
    </location>
</feature>
<feature type="disulfide bond" evidence="12">
    <location>
        <begin position="471"/>
        <end position="480"/>
    </location>
</feature>
<dbReference type="EMBL" id="WKFB01000469">
    <property type="protein sequence ID" value="KAF6722158.1"/>
    <property type="molecule type" value="Genomic_DNA"/>
</dbReference>
<feature type="domain" description="Laminin EGF-like" evidence="15">
    <location>
        <begin position="451"/>
        <end position="499"/>
    </location>
</feature>
<keyword evidence="7" id="KW-0130">Cell adhesion</keyword>
<dbReference type="SMART" id="SM00181">
    <property type="entry name" value="EGF"/>
    <property type="match status" value="9"/>
</dbReference>
<dbReference type="Pfam" id="PF00055">
    <property type="entry name" value="Laminin_N"/>
    <property type="match status" value="1"/>
</dbReference>
<evidence type="ECO:0000256" key="6">
    <source>
        <dbReference type="ARBA" id="ARBA00022869"/>
    </source>
</evidence>
<dbReference type="Gene3D" id="2.10.25.10">
    <property type="entry name" value="Laminin"/>
    <property type="match status" value="11"/>
</dbReference>
<dbReference type="SUPFAM" id="SSF57196">
    <property type="entry name" value="EGF/Laminin"/>
    <property type="match status" value="12"/>
</dbReference>
<feature type="disulfide bond" evidence="12">
    <location>
        <begin position="1147"/>
        <end position="1164"/>
    </location>
</feature>
<evidence type="ECO:0000256" key="12">
    <source>
        <dbReference type="PROSITE-ProRule" id="PRU00460"/>
    </source>
</evidence>
<dbReference type="Pfam" id="PF23219">
    <property type="entry name" value="LAMB1"/>
    <property type="match status" value="1"/>
</dbReference>
<dbReference type="FunFam" id="2.10.25.10:FF:000209">
    <property type="entry name" value="Laminin subunit alpha 5"/>
    <property type="match status" value="1"/>
</dbReference>
<dbReference type="PROSITE" id="PS50027">
    <property type="entry name" value="EGF_LAM_2"/>
    <property type="match status" value="8"/>
</dbReference>
<dbReference type="FunFam" id="2.10.25.10:FF:000130">
    <property type="entry name" value="Laminin subunit beta 1"/>
    <property type="match status" value="1"/>
</dbReference>
<evidence type="ECO:0000256" key="11">
    <source>
        <dbReference type="ARBA" id="ARBA00023292"/>
    </source>
</evidence>
<gene>
    <name evidence="18" type="ORF">FQA47_018433</name>
</gene>
<comment type="caution">
    <text evidence="12">Lacks conserved residue(s) required for the propagation of feature annotation.</text>
</comment>
<evidence type="ECO:0000256" key="14">
    <source>
        <dbReference type="SAM" id="SignalP"/>
    </source>
</evidence>
<evidence type="ECO:0000256" key="7">
    <source>
        <dbReference type="ARBA" id="ARBA00022889"/>
    </source>
</evidence>
<dbReference type="FunFam" id="2.10.25.10:FF:000084">
    <property type="entry name" value="Laminin subunit alpha 3"/>
    <property type="match status" value="1"/>
</dbReference>
<dbReference type="Pfam" id="PF24999">
    <property type="entry name" value="LAMB4"/>
    <property type="match status" value="1"/>
</dbReference>
<dbReference type="CDD" id="cd00055">
    <property type="entry name" value="EGF_Lam"/>
    <property type="match status" value="11"/>
</dbReference>
<keyword evidence="10" id="KW-0325">Glycoprotein</keyword>
<dbReference type="InterPro" id="IPR013015">
    <property type="entry name" value="Laminin_IV_B"/>
</dbReference>
<feature type="disulfide bond" evidence="12">
    <location>
        <begin position="483"/>
        <end position="497"/>
    </location>
</feature>
<feature type="disulfide bond" evidence="12">
    <location>
        <begin position="810"/>
        <end position="822"/>
    </location>
</feature>
<evidence type="ECO:0000256" key="10">
    <source>
        <dbReference type="ARBA" id="ARBA00023180"/>
    </source>
</evidence>
<dbReference type="GO" id="GO:0005604">
    <property type="term" value="C:basement membrane"/>
    <property type="evidence" value="ECO:0007669"/>
    <property type="project" value="UniProtKB-SubCell"/>
</dbReference>
<dbReference type="Pfam" id="PF21199">
    <property type="entry name" value="LAMININ_IV_B"/>
    <property type="match status" value="1"/>
</dbReference>
<dbReference type="Gene3D" id="2.170.300.10">
    <property type="entry name" value="Tie2 ligand-binding domain superfamily"/>
    <property type="match status" value="1"/>
</dbReference>
<dbReference type="InterPro" id="IPR056558">
    <property type="entry name" value="LAMB1-4_helical"/>
</dbReference>
<feature type="disulfide bond" evidence="12">
    <location>
        <begin position="882"/>
        <end position="894"/>
    </location>
</feature>
<dbReference type="Gene3D" id="2.60.120.260">
    <property type="entry name" value="Galactose-binding domain-like"/>
    <property type="match status" value="1"/>
</dbReference>
<feature type="disulfide bond" evidence="12">
    <location>
        <begin position="947"/>
        <end position="956"/>
    </location>
</feature>
<keyword evidence="9 12" id="KW-1015">Disulfide bond</keyword>
<dbReference type="Proteomes" id="UP000646548">
    <property type="component" value="Unassembled WGS sequence"/>
</dbReference>
<comment type="caution">
    <text evidence="18">The sequence shown here is derived from an EMBL/GenBank/DDBJ whole genome shotgun (WGS) entry which is preliminary data.</text>
</comment>
<dbReference type="GO" id="GO:0009887">
    <property type="term" value="P:animal organ morphogenesis"/>
    <property type="evidence" value="ECO:0007669"/>
    <property type="project" value="TreeGrafter"/>
</dbReference>
<comment type="subcellular location">
    <subcellularLocation>
        <location evidence="1">Secreted</location>
        <location evidence="1">Extracellular space</location>
        <location evidence="1">Extracellular matrix</location>
        <location evidence="1">Basement membrane</location>
    </subcellularLocation>
</comment>
<dbReference type="PANTHER" id="PTHR10574">
    <property type="entry name" value="NETRIN/LAMININ-RELATED"/>
    <property type="match status" value="1"/>
</dbReference>
<dbReference type="InterPro" id="IPR002049">
    <property type="entry name" value="LE_dom"/>
</dbReference>
<keyword evidence="4 14" id="KW-0732">Signal</keyword>
<feature type="disulfide bond" evidence="12">
    <location>
        <begin position="1166"/>
        <end position="1175"/>
    </location>
</feature>
<keyword evidence="6" id="KW-0084">Basement membrane</keyword>
<dbReference type="PANTHER" id="PTHR10574:SF279">
    <property type="entry name" value="LAMININ SUBUNIT BETA 4"/>
    <property type="match status" value="1"/>
</dbReference>
<dbReference type="PROSITE" id="PS51117">
    <property type="entry name" value="LAMININ_NTER"/>
    <property type="match status" value="1"/>
</dbReference>
<feature type="chain" id="PRO_5032723147" evidence="14">
    <location>
        <begin position="18"/>
        <end position="1812"/>
    </location>
</feature>
<dbReference type="InterPro" id="IPR050440">
    <property type="entry name" value="Laminin/Netrin_ECM"/>
</dbReference>
<evidence type="ECO:0000256" key="3">
    <source>
        <dbReference type="ARBA" id="ARBA00022530"/>
    </source>
</evidence>
<feature type="domain" description="Laminin EGF-like" evidence="15">
    <location>
        <begin position="1036"/>
        <end position="1087"/>
    </location>
</feature>
<protein>
    <submittedName>
        <fullName evidence="18">Laminin subunit beta-4</fullName>
    </submittedName>
</protein>
<evidence type="ECO:0000256" key="9">
    <source>
        <dbReference type="ARBA" id="ARBA00023157"/>
    </source>
</evidence>
<feature type="disulfide bond" evidence="12">
    <location>
        <begin position="421"/>
        <end position="430"/>
    </location>
</feature>
<dbReference type="GO" id="GO:0007155">
    <property type="term" value="P:cell adhesion"/>
    <property type="evidence" value="ECO:0007669"/>
    <property type="project" value="UniProtKB-KW"/>
</dbReference>
<evidence type="ECO:0000256" key="8">
    <source>
        <dbReference type="ARBA" id="ARBA00023054"/>
    </source>
</evidence>
<keyword evidence="11 12" id="KW-0424">Laminin EGF-like domain</keyword>
<evidence type="ECO:0000313" key="19">
    <source>
        <dbReference type="Proteomes" id="UP000646548"/>
    </source>
</evidence>
<feature type="domain" description="Laminin EGF-like" evidence="15">
    <location>
        <begin position="1145"/>
        <end position="1192"/>
    </location>
</feature>
<dbReference type="GO" id="GO:0009888">
    <property type="term" value="P:tissue development"/>
    <property type="evidence" value="ECO:0007669"/>
    <property type="project" value="TreeGrafter"/>
</dbReference>
<dbReference type="FunFam" id="2.10.25.10:FF:000135">
    <property type="entry name" value="Laminin subunit beta 4"/>
    <property type="match status" value="1"/>
</dbReference>
<feature type="disulfide bond" evidence="12">
    <location>
        <begin position="1145"/>
        <end position="1157"/>
    </location>
</feature>
<accession>A0A834BYJ6</accession>
<keyword evidence="8 13" id="KW-0175">Coiled coil</keyword>
<evidence type="ECO:0000256" key="5">
    <source>
        <dbReference type="ARBA" id="ARBA00022737"/>
    </source>
</evidence>
<proteinExistence type="predicted"/>
<feature type="disulfide bond" evidence="12">
    <location>
        <begin position="831"/>
        <end position="840"/>
    </location>
</feature>
<feature type="domain" description="Laminin EGF-like" evidence="15">
    <location>
        <begin position="928"/>
        <end position="975"/>
    </location>
</feature>
<feature type="disulfide bond" evidence="12">
    <location>
        <begin position="884"/>
        <end position="901"/>
    </location>
</feature>
<dbReference type="FunFam" id="2.10.25.10:FF:000188">
    <property type="entry name" value="Laminin subunit gamma 2"/>
    <property type="match status" value="2"/>
</dbReference>